<feature type="region of interest" description="Disordered" evidence="1">
    <location>
        <begin position="1986"/>
        <end position="2011"/>
    </location>
</feature>
<feature type="compositionally biased region" description="Basic and acidic residues" evidence="1">
    <location>
        <begin position="2000"/>
        <end position="2011"/>
    </location>
</feature>
<keyword evidence="4" id="KW-1185">Reference proteome</keyword>
<dbReference type="Proteomes" id="UP001292094">
    <property type="component" value="Unassembled WGS sequence"/>
</dbReference>
<dbReference type="EMBL" id="JAWZYT010006104">
    <property type="protein sequence ID" value="KAK4288847.1"/>
    <property type="molecule type" value="Genomic_DNA"/>
</dbReference>
<feature type="compositionally biased region" description="Polar residues" evidence="1">
    <location>
        <begin position="90"/>
        <end position="106"/>
    </location>
</feature>
<feature type="chain" id="PRO_5042048913" evidence="2">
    <location>
        <begin position="19"/>
        <end position="2011"/>
    </location>
</feature>
<feature type="region of interest" description="Disordered" evidence="1">
    <location>
        <begin position="295"/>
        <end position="439"/>
    </location>
</feature>
<organism evidence="3 4">
    <name type="scientific">Petrolisthes manimaculis</name>
    <dbReference type="NCBI Taxonomy" id="1843537"/>
    <lineage>
        <taxon>Eukaryota</taxon>
        <taxon>Metazoa</taxon>
        <taxon>Ecdysozoa</taxon>
        <taxon>Arthropoda</taxon>
        <taxon>Crustacea</taxon>
        <taxon>Multicrustacea</taxon>
        <taxon>Malacostraca</taxon>
        <taxon>Eumalacostraca</taxon>
        <taxon>Eucarida</taxon>
        <taxon>Decapoda</taxon>
        <taxon>Pleocyemata</taxon>
        <taxon>Anomura</taxon>
        <taxon>Galatheoidea</taxon>
        <taxon>Porcellanidae</taxon>
        <taxon>Petrolisthes</taxon>
    </lineage>
</organism>
<feature type="compositionally biased region" description="Low complexity" evidence="1">
    <location>
        <begin position="992"/>
        <end position="1007"/>
    </location>
</feature>
<feature type="compositionally biased region" description="Polar residues" evidence="1">
    <location>
        <begin position="736"/>
        <end position="770"/>
    </location>
</feature>
<feature type="compositionally biased region" description="Pro residues" evidence="1">
    <location>
        <begin position="1830"/>
        <end position="1849"/>
    </location>
</feature>
<feature type="compositionally biased region" description="Basic and acidic residues" evidence="1">
    <location>
        <begin position="462"/>
        <end position="492"/>
    </location>
</feature>
<feature type="compositionally biased region" description="Polar residues" evidence="1">
    <location>
        <begin position="1460"/>
        <end position="1469"/>
    </location>
</feature>
<feature type="region of interest" description="Disordered" evidence="1">
    <location>
        <begin position="1455"/>
        <end position="1620"/>
    </location>
</feature>
<feature type="compositionally biased region" description="Pro residues" evidence="1">
    <location>
        <begin position="1764"/>
        <end position="1774"/>
    </location>
</feature>
<dbReference type="PANTHER" id="PTHR48125:SF12">
    <property type="entry name" value="AT HOOK TRANSCRIPTION FACTOR FAMILY-RELATED"/>
    <property type="match status" value="1"/>
</dbReference>
<feature type="region of interest" description="Disordered" evidence="1">
    <location>
        <begin position="580"/>
        <end position="620"/>
    </location>
</feature>
<feature type="region of interest" description="Disordered" evidence="1">
    <location>
        <begin position="1339"/>
        <end position="1389"/>
    </location>
</feature>
<feature type="region of interest" description="Disordered" evidence="1">
    <location>
        <begin position="15"/>
        <end position="64"/>
    </location>
</feature>
<feature type="region of interest" description="Disordered" evidence="1">
    <location>
        <begin position="935"/>
        <end position="1103"/>
    </location>
</feature>
<feature type="compositionally biased region" description="Basic and acidic residues" evidence="1">
    <location>
        <begin position="835"/>
        <end position="852"/>
    </location>
</feature>
<feature type="compositionally biased region" description="Basic and acidic residues" evidence="1">
    <location>
        <begin position="868"/>
        <end position="893"/>
    </location>
</feature>
<feature type="region of interest" description="Disordered" evidence="1">
    <location>
        <begin position="1419"/>
        <end position="1438"/>
    </location>
</feature>
<evidence type="ECO:0000256" key="1">
    <source>
        <dbReference type="SAM" id="MobiDB-lite"/>
    </source>
</evidence>
<feature type="compositionally biased region" description="Polar residues" evidence="1">
    <location>
        <begin position="1730"/>
        <end position="1742"/>
    </location>
</feature>
<feature type="compositionally biased region" description="Acidic residues" evidence="1">
    <location>
        <begin position="1424"/>
        <end position="1438"/>
    </location>
</feature>
<feature type="compositionally biased region" description="Basic residues" evidence="1">
    <location>
        <begin position="1678"/>
        <end position="1687"/>
    </location>
</feature>
<feature type="region of interest" description="Disordered" evidence="1">
    <location>
        <begin position="1252"/>
        <end position="1273"/>
    </location>
</feature>
<gene>
    <name evidence="3" type="ORF">Pmani_038153</name>
</gene>
<feature type="region of interest" description="Disordered" evidence="1">
    <location>
        <begin position="454"/>
        <end position="565"/>
    </location>
</feature>
<feature type="compositionally biased region" description="Polar residues" evidence="1">
    <location>
        <begin position="113"/>
        <end position="134"/>
    </location>
</feature>
<feature type="signal peptide" evidence="2">
    <location>
        <begin position="1"/>
        <end position="18"/>
    </location>
</feature>
<feature type="compositionally biased region" description="Low complexity" evidence="1">
    <location>
        <begin position="411"/>
        <end position="423"/>
    </location>
</feature>
<feature type="region of interest" description="Disordered" evidence="1">
    <location>
        <begin position="1639"/>
        <end position="1783"/>
    </location>
</feature>
<proteinExistence type="predicted"/>
<feature type="compositionally biased region" description="Low complexity" evidence="1">
    <location>
        <begin position="365"/>
        <end position="381"/>
    </location>
</feature>
<accession>A0AAE1NGZ0</accession>
<feature type="compositionally biased region" description="Basic and acidic residues" evidence="1">
    <location>
        <begin position="715"/>
        <end position="724"/>
    </location>
</feature>
<feature type="region of interest" description="Disordered" evidence="1">
    <location>
        <begin position="1796"/>
        <end position="1959"/>
    </location>
</feature>
<name>A0AAE1NGZ0_9EUCA</name>
<feature type="compositionally biased region" description="Basic and acidic residues" evidence="1">
    <location>
        <begin position="1042"/>
        <end position="1056"/>
    </location>
</feature>
<feature type="compositionally biased region" description="Basic and acidic residues" evidence="1">
    <location>
        <begin position="596"/>
        <end position="608"/>
    </location>
</feature>
<feature type="region of interest" description="Disordered" evidence="1">
    <location>
        <begin position="669"/>
        <end position="893"/>
    </location>
</feature>
<feature type="compositionally biased region" description="Polar residues" evidence="1">
    <location>
        <begin position="1371"/>
        <end position="1381"/>
    </location>
</feature>
<protein>
    <submittedName>
        <fullName evidence="3">Uncharacterized protein</fullName>
    </submittedName>
</protein>
<reference evidence="3" key="1">
    <citation type="submission" date="2023-11" db="EMBL/GenBank/DDBJ databases">
        <title>Genome assemblies of two species of porcelain crab, Petrolisthes cinctipes and Petrolisthes manimaculis (Anomura: Porcellanidae).</title>
        <authorList>
            <person name="Angst P."/>
        </authorList>
    </citation>
    <scope>NUCLEOTIDE SEQUENCE</scope>
    <source>
        <strain evidence="3">PB745_02</strain>
        <tissue evidence="3">Gill</tissue>
    </source>
</reference>
<dbReference type="PANTHER" id="PTHR48125">
    <property type="entry name" value="LP07818P1"/>
    <property type="match status" value="1"/>
</dbReference>
<feature type="region of interest" description="Disordered" evidence="1">
    <location>
        <begin position="78"/>
        <end position="134"/>
    </location>
</feature>
<feature type="compositionally biased region" description="Basic and acidic residues" evidence="1">
    <location>
        <begin position="1555"/>
        <end position="1567"/>
    </location>
</feature>
<feature type="compositionally biased region" description="Acidic residues" evidence="1">
    <location>
        <begin position="301"/>
        <end position="317"/>
    </location>
</feature>
<evidence type="ECO:0000256" key="2">
    <source>
        <dbReference type="SAM" id="SignalP"/>
    </source>
</evidence>
<feature type="compositionally biased region" description="Low complexity" evidence="1">
    <location>
        <begin position="1484"/>
        <end position="1493"/>
    </location>
</feature>
<feature type="compositionally biased region" description="Basic and acidic residues" evidence="1">
    <location>
        <begin position="511"/>
        <end position="528"/>
    </location>
</feature>
<evidence type="ECO:0000313" key="4">
    <source>
        <dbReference type="Proteomes" id="UP001292094"/>
    </source>
</evidence>
<feature type="compositionally biased region" description="Basic residues" evidence="1">
    <location>
        <begin position="805"/>
        <end position="820"/>
    </location>
</feature>
<sequence>MYVLASLTLALALTSTSTSPSFPSIPDSGGSTGERSPKDAWAQDAAIVDPDKSASDDSGSSSVIILETYGVDPNILRATEGEEGERATHQQESAGTRESTRSSLNLSYLGVSYSESRGSAESDEASSQTDTSTDTLVYEEATRPIGGPVCPIENDTELTQATTHTLTEHSVRELSTQQLQEYNSLPPHYTSSKETLPEYDETTGAIIKFPDDSSDEDDDDTLIRSPTLEDLSSLRESNDSIFNNFQEELERVERQYPNLRPEHLLSEGPEEKEEEEVVLFNPQWVCENIREGSRWSTIIEEREEEEEEEDKEEEEGENSSCGTPNGNLDSDMGQYYSSASGDGGSKSEISGSLASSPRSSEGWRMSMASTATVGSSATAGSDDTVAKDMSELSSVNSRLSYLDEDQQDGKSQSVSTAADSSSTPTKVTQQTDHKRQTSIKDAIDELESIEQAAQTLLQKRQFPGEEDRLTPVSDKESQPNVKRTDSFGKSKDNVSPLSKKKFSQSPPLTRKIIEDHIEPRNVKIESELKTAQFETNTPKTKEDSTFVETKTPASLEPPLVNGNSTSKVTKIEHVANGIRVVKPPLPPTASSQQPKPEIKRRQLSKSKEMQPYISRESYNDERVLKELERLRRSYQESDLNDFFDALENTAISDEIEEAFLRQLLQDISDDVEKSPSESEDSNEIIMTETIVKETKTLEETEPPTEQPNLPSGGSKFERVKERILEMITVRKAGRESGNQDQPITPKDNQSDSSYQVTPQVSRSVTPQSLRADTPDSKSSRSQTPDMSKGEEGKKGFNIAEFLKKGSPKYLRKKYKERKNRKSDLITTSESESEDPDVHKKETDNTQIPKKECQSSLKGSNRSLNSSQELKKEVRFDLDGEGHNKGLEDYNERNTRNNNLKTTVILEEKPKGELIIASPQLITCVAQQQETVILKETDESTQELESDSSLPLPSTVEEINNKTEPLLPKLPERIRPPRRKKKMIPTTVEELSSGDQSDNSASSSSFKGGDVRLESLKSSSATKDESPPPLPPYEEILGVSKTDTNKVEVIEKNESKTCEVPVEVTKIQSPPPPAEFSDSQPPKRPPRSLNPFDSDFSDSEGEVTLDTQETLISRQSPGTQEVLKQDEPAVSISSSMVDVDILVAPIPVTSVASISVAPRPEEAKMMYPPRTLPLPVIQESLHEDQVSLPTPSEPTVSFSSTLGGSVVVEDEENIPSLYDNVNPFKEMLQEISEVNQGTLPDKPADVYPLQKPRNEAMKVENSKDEPQKSVKDEVKVNEQDLPQAACKSPEEKSQVIDFAALEAITAEMFRFTESVATTKKEFDGKSKKVGGKSMKTVVTKKTATSVEPKSKYHGSIHDPAPLTSPRLVQQKPGEQQVVTKDTATGPDTAPLVGSVQEAAKSNTIGIQTDSTRYVRMYEAASQTDTEYETETDFDTESEFEENTKVKYDASKWVFGPAREQTMAQPSTRDPQLQELHKQQQRMIKELQQQKIMQQKKQEGQTSTPSEDKMPLKVVNELKNVLSELDAVTPSPLPAPDTAPSPAPAPARPPPPAVPRKPLEPHLGRDSEKTWQTGAPPAVPQEAVCGGAGQRGNNPPAAPPRKQEASTLFTSTPDRGGGVEMQSVCGLTTSKVRARVYPAFAPVARVPTGKPPVPPHVRRLSADGGTGEDGYQSDPGARRTNGRHKHPPARPRPTPTTSEDRGYATDTELLVGQETTSDKTLRGTWTPLGQPPDQTQPSVPNASQVGYEEVIESGVTNITVAGISPNDPPEVPPPPGGQYTGEDARRLQRLWNLHLSYQQRRAHHDDKRPPSPPFLFTLPVPPADTTCRFDAPTPPQHFPSPPPLPSPPSSPQQPGEARLLAHGASADRGIATAELSEPCQPRITQCGPTQPREPTPCPPHLQSQSQSPERPPPPSITNLSVTPPPLTCDSGTNSQTQHSPTSPPSPPPTRSSSQTVSYKKERLEAEGLAEWVFLARLSRTTKLLSSLPSTMQLQQSINGVEDAPRHDSGAPSG</sequence>
<feature type="compositionally biased region" description="Polar residues" evidence="1">
    <location>
        <begin position="347"/>
        <end position="359"/>
    </location>
</feature>
<feature type="compositionally biased region" description="Pro residues" evidence="1">
    <location>
        <begin position="1529"/>
        <end position="1553"/>
    </location>
</feature>
<feature type="compositionally biased region" description="Polar residues" evidence="1">
    <location>
        <begin position="853"/>
        <end position="867"/>
    </location>
</feature>
<feature type="compositionally biased region" description="Polar residues" evidence="1">
    <location>
        <begin position="318"/>
        <end position="328"/>
    </location>
</feature>
<comment type="caution">
    <text evidence="3">The sequence shown here is derived from an EMBL/GenBank/DDBJ whole genome shotgun (WGS) entry which is preliminary data.</text>
</comment>
<keyword evidence="2" id="KW-0732">Signal</keyword>
<evidence type="ECO:0000313" key="3">
    <source>
        <dbReference type="EMBL" id="KAK4288847.1"/>
    </source>
</evidence>